<dbReference type="eggNOG" id="arCOG02589">
    <property type="taxonomic scope" value="Archaea"/>
</dbReference>
<dbReference type="InterPro" id="IPR011006">
    <property type="entry name" value="CheY-like_superfamily"/>
</dbReference>
<protein>
    <submittedName>
        <fullName evidence="3">Response regulator receiver protein</fullName>
    </submittedName>
</protein>
<evidence type="ECO:0000313" key="4">
    <source>
        <dbReference type="Proteomes" id="UP000011602"/>
    </source>
</evidence>
<sequence length="173" mass="19270">MLLIEDDPQHREQIRTAFEQIETDRNVRLHTADSENEAMSFLHPQDGAQSTTRPDLLLLDLTVPDRHGSSLLESITDDDALRPLPVLVLADSESSADVVRCYDANANAYLTKPTSDDKFATFVEAIVCFWVEEALLLPRQRDIHPDSTGGELFPSLFVGCSHRSPRNVTSSPP</sequence>
<dbReference type="PANTHER" id="PTHR44520">
    <property type="entry name" value="RESPONSE REGULATOR RCP1-RELATED"/>
    <property type="match status" value="1"/>
</dbReference>
<dbReference type="PROSITE" id="PS50110">
    <property type="entry name" value="RESPONSE_REGULATORY"/>
    <property type="match status" value="1"/>
</dbReference>
<dbReference type="Proteomes" id="UP000011602">
    <property type="component" value="Unassembled WGS sequence"/>
</dbReference>
<dbReference type="AlphaFoldDB" id="L9XBU3"/>
<evidence type="ECO:0000313" key="3">
    <source>
        <dbReference type="EMBL" id="ELY59092.1"/>
    </source>
</evidence>
<dbReference type="STRING" id="1227499.C493_05560"/>
<proteinExistence type="predicted"/>
<evidence type="ECO:0000256" key="1">
    <source>
        <dbReference type="PROSITE-ProRule" id="PRU00169"/>
    </source>
</evidence>
<dbReference type="SUPFAM" id="SSF52172">
    <property type="entry name" value="CheY-like"/>
    <property type="match status" value="1"/>
</dbReference>
<organism evidence="3 4">
    <name type="scientific">Natronolimnohabitans innermongolicus JCM 12255</name>
    <dbReference type="NCBI Taxonomy" id="1227499"/>
    <lineage>
        <taxon>Archaea</taxon>
        <taxon>Methanobacteriati</taxon>
        <taxon>Methanobacteriota</taxon>
        <taxon>Stenosarchaea group</taxon>
        <taxon>Halobacteria</taxon>
        <taxon>Halobacteriales</taxon>
        <taxon>Natrialbaceae</taxon>
        <taxon>Natronolimnohabitans</taxon>
    </lineage>
</organism>
<dbReference type="SMART" id="SM00448">
    <property type="entry name" value="REC"/>
    <property type="match status" value="1"/>
</dbReference>
<dbReference type="InterPro" id="IPR052893">
    <property type="entry name" value="TCS_response_regulator"/>
</dbReference>
<dbReference type="GO" id="GO:0000160">
    <property type="term" value="P:phosphorelay signal transduction system"/>
    <property type="evidence" value="ECO:0007669"/>
    <property type="project" value="InterPro"/>
</dbReference>
<name>L9XBU3_9EURY</name>
<comment type="caution">
    <text evidence="3">The sequence shown here is derived from an EMBL/GenBank/DDBJ whole genome shotgun (WGS) entry which is preliminary data.</text>
</comment>
<keyword evidence="4" id="KW-1185">Reference proteome</keyword>
<dbReference type="EMBL" id="AOHZ01000030">
    <property type="protein sequence ID" value="ELY59092.1"/>
    <property type="molecule type" value="Genomic_DNA"/>
</dbReference>
<dbReference type="InterPro" id="IPR001789">
    <property type="entry name" value="Sig_transdc_resp-reg_receiver"/>
</dbReference>
<accession>L9XBU3</accession>
<dbReference type="Pfam" id="PF00072">
    <property type="entry name" value="Response_reg"/>
    <property type="match status" value="1"/>
</dbReference>
<dbReference type="PANTHER" id="PTHR44520:SF2">
    <property type="entry name" value="RESPONSE REGULATOR RCP1"/>
    <property type="match status" value="1"/>
</dbReference>
<feature type="domain" description="Response regulatory" evidence="2">
    <location>
        <begin position="1"/>
        <end position="127"/>
    </location>
</feature>
<gene>
    <name evidence="3" type="ORF">C493_05560</name>
</gene>
<keyword evidence="1" id="KW-0597">Phosphoprotein</keyword>
<reference evidence="3 4" key="1">
    <citation type="journal article" date="2014" name="PLoS Genet.">
        <title>Phylogenetically driven sequencing of extremely halophilic archaea reveals strategies for static and dynamic osmo-response.</title>
        <authorList>
            <person name="Becker E.A."/>
            <person name="Seitzer P.M."/>
            <person name="Tritt A."/>
            <person name="Larsen D."/>
            <person name="Krusor M."/>
            <person name="Yao A.I."/>
            <person name="Wu D."/>
            <person name="Madern D."/>
            <person name="Eisen J.A."/>
            <person name="Darling A.E."/>
            <person name="Facciotti M.T."/>
        </authorList>
    </citation>
    <scope>NUCLEOTIDE SEQUENCE [LARGE SCALE GENOMIC DNA]</scope>
    <source>
        <strain evidence="3 4">JCM 12255</strain>
    </source>
</reference>
<dbReference type="Gene3D" id="3.40.50.2300">
    <property type="match status" value="1"/>
</dbReference>
<evidence type="ECO:0000259" key="2">
    <source>
        <dbReference type="PROSITE" id="PS50110"/>
    </source>
</evidence>
<feature type="modified residue" description="4-aspartylphosphate" evidence="1">
    <location>
        <position position="60"/>
    </location>
</feature>